<feature type="region of interest" description="Disordered" evidence="1">
    <location>
        <begin position="43"/>
        <end position="65"/>
    </location>
</feature>
<reference evidence="2 3" key="1">
    <citation type="journal article" date="2017" name="Nature">
        <title>The Apostasia genome and the evolution of orchids.</title>
        <authorList>
            <person name="Zhang G.Q."/>
            <person name="Liu K.W."/>
            <person name="Li Z."/>
            <person name="Lohaus R."/>
            <person name="Hsiao Y.Y."/>
            <person name="Niu S.C."/>
            <person name="Wang J.Y."/>
            <person name="Lin Y.C."/>
            <person name="Xu Q."/>
            <person name="Chen L.J."/>
            <person name="Yoshida K."/>
            <person name="Fujiwara S."/>
            <person name="Wang Z.W."/>
            <person name="Zhang Y.Q."/>
            <person name="Mitsuda N."/>
            <person name="Wang M."/>
            <person name="Liu G.H."/>
            <person name="Pecoraro L."/>
            <person name="Huang H.X."/>
            <person name="Xiao X.J."/>
            <person name="Lin M."/>
            <person name="Wu X.Y."/>
            <person name="Wu W.L."/>
            <person name="Chen Y.Y."/>
            <person name="Chang S.B."/>
            <person name="Sakamoto S."/>
            <person name="Ohme-Takagi M."/>
            <person name="Yagi M."/>
            <person name="Zeng S.J."/>
            <person name="Shen C.Y."/>
            <person name="Yeh C.M."/>
            <person name="Luo Y.B."/>
            <person name="Tsai W.C."/>
            <person name="Van de Peer Y."/>
            <person name="Liu Z.J."/>
        </authorList>
    </citation>
    <scope>NUCLEOTIDE SEQUENCE [LARGE SCALE GENOMIC DNA]</scope>
    <source>
        <strain evidence="3">cv. Shenzhen</strain>
        <tissue evidence="2">Stem</tissue>
    </source>
</reference>
<dbReference type="AlphaFoldDB" id="A0A2I0AG65"/>
<dbReference type="EMBL" id="KZ451982">
    <property type="protein sequence ID" value="PKA54542.1"/>
    <property type="molecule type" value="Genomic_DNA"/>
</dbReference>
<sequence length="65" mass="6769">MALSGFVQLAVTDCGLEPLNMLAGVGRASISLKPGRPEVLWDWGQPDGVDKGALPSIGPKKRLGP</sequence>
<name>A0A2I0AG65_9ASPA</name>
<protein>
    <submittedName>
        <fullName evidence="2">Uncharacterized protein</fullName>
    </submittedName>
</protein>
<evidence type="ECO:0000313" key="2">
    <source>
        <dbReference type="EMBL" id="PKA54542.1"/>
    </source>
</evidence>
<evidence type="ECO:0000313" key="3">
    <source>
        <dbReference type="Proteomes" id="UP000236161"/>
    </source>
</evidence>
<evidence type="ECO:0000256" key="1">
    <source>
        <dbReference type="SAM" id="MobiDB-lite"/>
    </source>
</evidence>
<keyword evidence="3" id="KW-1185">Reference proteome</keyword>
<proteinExistence type="predicted"/>
<gene>
    <name evidence="2" type="ORF">AXF42_Ash000377</name>
</gene>
<organism evidence="2 3">
    <name type="scientific">Apostasia shenzhenica</name>
    <dbReference type="NCBI Taxonomy" id="1088818"/>
    <lineage>
        <taxon>Eukaryota</taxon>
        <taxon>Viridiplantae</taxon>
        <taxon>Streptophyta</taxon>
        <taxon>Embryophyta</taxon>
        <taxon>Tracheophyta</taxon>
        <taxon>Spermatophyta</taxon>
        <taxon>Magnoliopsida</taxon>
        <taxon>Liliopsida</taxon>
        <taxon>Asparagales</taxon>
        <taxon>Orchidaceae</taxon>
        <taxon>Apostasioideae</taxon>
        <taxon>Apostasia</taxon>
    </lineage>
</organism>
<accession>A0A2I0AG65</accession>
<dbReference type="Proteomes" id="UP000236161">
    <property type="component" value="Unassembled WGS sequence"/>
</dbReference>